<comment type="cofactor">
    <cofactor evidence="1">
        <name>Mg(2+)</name>
        <dbReference type="ChEBI" id="CHEBI:18420"/>
    </cofactor>
</comment>
<dbReference type="InterPro" id="IPR032828">
    <property type="entry name" value="PolyA_RNA-bd"/>
</dbReference>
<proteinExistence type="inferred from homology"/>
<keyword evidence="4" id="KW-0548">Nucleotidyltransferase</keyword>
<keyword evidence="7" id="KW-0460">Magnesium</keyword>
<dbReference type="Pfam" id="PF12627">
    <property type="entry name" value="PolyA_pol_RNAbd"/>
    <property type="match status" value="1"/>
</dbReference>
<name>A0ABT0D9N3_9HYPH</name>
<dbReference type="InterPro" id="IPR050264">
    <property type="entry name" value="Bact_CCA-adding_enz_type3_sf"/>
</dbReference>
<dbReference type="PANTHER" id="PTHR46173:SF1">
    <property type="entry name" value="CCA TRNA NUCLEOTIDYLTRANSFERASE 1, MITOCHONDRIAL"/>
    <property type="match status" value="1"/>
</dbReference>
<evidence type="ECO:0000259" key="9">
    <source>
        <dbReference type="Pfam" id="PF01743"/>
    </source>
</evidence>
<evidence type="ECO:0000256" key="1">
    <source>
        <dbReference type="ARBA" id="ARBA00001946"/>
    </source>
</evidence>
<dbReference type="CDD" id="cd05398">
    <property type="entry name" value="NT_ClassII-CCAase"/>
    <property type="match status" value="1"/>
</dbReference>
<dbReference type="PANTHER" id="PTHR46173">
    <property type="entry name" value="CCA TRNA NUCLEOTIDYLTRANSFERASE 1, MITOCHONDRIAL"/>
    <property type="match status" value="1"/>
</dbReference>
<comment type="similarity">
    <text evidence="8">Belongs to the tRNA nucleotidyltransferase/poly(A) polymerase family.</text>
</comment>
<evidence type="ECO:0000256" key="7">
    <source>
        <dbReference type="ARBA" id="ARBA00022842"/>
    </source>
</evidence>
<accession>A0ABT0D9N3</accession>
<evidence type="ECO:0000256" key="4">
    <source>
        <dbReference type="ARBA" id="ARBA00022695"/>
    </source>
</evidence>
<dbReference type="Proteomes" id="UP001203284">
    <property type="component" value="Unassembled WGS sequence"/>
</dbReference>
<keyword evidence="8" id="KW-0694">RNA-binding</keyword>
<evidence type="ECO:0000256" key="8">
    <source>
        <dbReference type="RuleBase" id="RU003953"/>
    </source>
</evidence>
<evidence type="ECO:0000313" key="12">
    <source>
        <dbReference type="Proteomes" id="UP001203284"/>
    </source>
</evidence>
<dbReference type="SUPFAM" id="SSF81891">
    <property type="entry name" value="Poly A polymerase C-terminal region-like"/>
    <property type="match status" value="1"/>
</dbReference>
<feature type="domain" description="tRNA nucleotidyltransferase/poly(A) polymerase RNA and SrmB- binding" evidence="10">
    <location>
        <begin position="183"/>
        <end position="232"/>
    </location>
</feature>
<protein>
    <submittedName>
        <fullName evidence="11">CCA tRNA nucleotidyltransferase</fullName>
    </submittedName>
</protein>
<comment type="caution">
    <text evidence="11">The sequence shown here is derived from an EMBL/GenBank/DDBJ whole genome shotgun (WGS) entry which is preliminary data.</text>
</comment>
<evidence type="ECO:0000313" key="11">
    <source>
        <dbReference type="EMBL" id="MCK0196660.1"/>
    </source>
</evidence>
<evidence type="ECO:0000256" key="6">
    <source>
        <dbReference type="ARBA" id="ARBA00022741"/>
    </source>
</evidence>
<evidence type="ECO:0000259" key="10">
    <source>
        <dbReference type="Pfam" id="PF12627"/>
    </source>
</evidence>
<keyword evidence="6" id="KW-0547">Nucleotide-binding</keyword>
<organism evidence="11 12">
    <name type="scientific">Ancylobacter crimeensis</name>
    <dbReference type="NCBI Taxonomy" id="2579147"/>
    <lineage>
        <taxon>Bacteria</taxon>
        <taxon>Pseudomonadati</taxon>
        <taxon>Pseudomonadota</taxon>
        <taxon>Alphaproteobacteria</taxon>
        <taxon>Hyphomicrobiales</taxon>
        <taxon>Xanthobacteraceae</taxon>
        <taxon>Ancylobacter</taxon>
    </lineage>
</organism>
<reference evidence="11 12" key="1">
    <citation type="submission" date="2022-04" db="EMBL/GenBank/DDBJ databases">
        <authorList>
            <person name="Grouzdev D.S."/>
            <person name="Pantiukh K.S."/>
            <person name="Krutkina M.S."/>
        </authorList>
    </citation>
    <scope>NUCLEOTIDE SEQUENCE [LARGE SCALE GENOMIC DNA]</scope>
    <source>
        <strain evidence="11 12">6x-1</strain>
    </source>
</reference>
<evidence type="ECO:0000256" key="3">
    <source>
        <dbReference type="ARBA" id="ARBA00022694"/>
    </source>
</evidence>
<dbReference type="InterPro" id="IPR043519">
    <property type="entry name" value="NT_sf"/>
</dbReference>
<gene>
    <name evidence="11" type="ORF">MWN34_07000</name>
</gene>
<keyword evidence="3" id="KW-0819">tRNA processing</keyword>
<dbReference type="Pfam" id="PF01743">
    <property type="entry name" value="PolyA_pol"/>
    <property type="match status" value="1"/>
</dbReference>
<feature type="domain" description="Poly A polymerase head" evidence="9">
    <location>
        <begin position="26"/>
        <end position="148"/>
    </location>
</feature>
<dbReference type="InterPro" id="IPR002646">
    <property type="entry name" value="PolA_pol_head_dom"/>
</dbReference>
<dbReference type="RefSeq" id="WP_247027967.1">
    <property type="nucleotide sequence ID" value="NZ_JALKCH010000004.1"/>
</dbReference>
<keyword evidence="5" id="KW-0479">Metal-binding</keyword>
<evidence type="ECO:0000256" key="5">
    <source>
        <dbReference type="ARBA" id="ARBA00022723"/>
    </source>
</evidence>
<dbReference type="Gene3D" id="3.30.460.10">
    <property type="entry name" value="Beta Polymerase, domain 2"/>
    <property type="match status" value="1"/>
</dbReference>
<dbReference type="EMBL" id="JALKCH010000004">
    <property type="protein sequence ID" value="MCK0196660.1"/>
    <property type="molecule type" value="Genomic_DNA"/>
</dbReference>
<keyword evidence="2 8" id="KW-0808">Transferase</keyword>
<evidence type="ECO:0000256" key="2">
    <source>
        <dbReference type="ARBA" id="ARBA00022679"/>
    </source>
</evidence>
<dbReference type="Gene3D" id="1.10.3090.10">
    <property type="entry name" value="cca-adding enzyme, domain 2"/>
    <property type="match status" value="1"/>
</dbReference>
<sequence length="410" mass="44488">MNPLIAAHPDLDRVFAVLNGEGEEVRIVGGAVRDVLLGLGTRFDIDLATTALPQEVVRRGEAAGLKVVPTGIEHGTVTLVSGGIPYEVTTLREDVETDGRHARVVFGRDWSQDAARRDFTMNALYMDRDGAVLDLFGGEADARAGRVRFIGDPLARIREDYLRILRLFRFHASYGRGPIDAAALAASIEGHDGLAQLSRERVRAELMKLLVAPRGAETLAEMERAGLLLPVLGSAAGMPDVAAVERLAAIERHLRLDADSVRRLGALLASAPEDVERLREGLRLSNAEAKRLEAIADPRLALDPSTTDLERCAALYHMGAEPYRDRVLVDFARSGAASDDIDWNDLARLPELWTAPKFPLNGGAFLARGIPPGPEVGVTLRRAEALWIERGFPEDPLALVSITRDAMGKG</sequence>
<keyword evidence="12" id="KW-1185">Reference proteome</keyword>
<dbReference type="SUPFAM" id="SSF81301">
    <property type="entry name" value="Nucleotidyltransferase"/>
    <property type="match status" value="1"/>
</dbReference>